<sequence length="323" mass="34620">MTVSEEHTVIQEPQQAPAARQLQPATTARTTATRRRRLGEHQIAALVLVTPALLIIVGLRVVPLVLGAQYSLTGDGDRNGLFVGLANYRTLAADPVFRTAVKNVGLLFLALPVAVAIPGILATFLFLKVPGHRFYRSVYFFPVVLSPVIIGAIFNILLSVDGPLNQLLGVIGIGPVDWLGNPHLAIVSVIGVHIWATFGMALVIFMAGFSTLDQSLLDAARCDGANLPQTIRHVVVPELSQTIQFVFVTTMIGMLTGMFGLVYVMTAGGPGGATYLPEFYIWVTQGQLNSPALASAASMVLFLVMLVVGLAQIRLIKRATKEV</sequence>
<feature type="transmembrane region" description="Helical" evidence="7">
    <location>
        <begin position="139"/>
        <end position="158"/>
    </location>
</feature>
<dbReference type="SUPFAM" id="SSF161098">
    <property type="entry name" value="MetI-like"/>
    <property type="match status" value="1"/>
</dbReference>
<dbReference type="Pfam" id="PF00528">
    <property type="entry name" value="BPD_transp_1"/>
    <property type="match status" value="1"/>
</dbReference>
<dbReference type="InterPro" id="IPR035906">
    <property type="entry name" value="MetI-like_sf"/>
</dbReference>
<keyword evidence="2 7" id="KW-0813">Transport</keyword>
<feature type="region of interest" description="Disordered" evidence="8">
    <location>
        <begin position="1"/>
        <end position="32"/>
    </location>
</feature>
<keyword evidence="10" id="KW-0762">Sugar transport</keyword>
<keyword evidence="6 7" id="KW-0472">Membrane</keyword>
<evidence type="ECO:0000256" key="8">
    <source>
        <dbReference type="SAM" id="MobiDB-lite"/>
    </source>
</evidence>
<evidence type="ECO:0000256" key="7">
    <source>
        <dbReference type="RuleBase" id="RU363032"/>
    </source>
</evidence>
<dbReference type="EMBL" id="JAGINT010000001">
    <property type="protein sequence ID" value="MBP2351938.1"/>
    <property type="molecule type" value="Genomic_DNA"/>
</dbReference>
<dbReference type="Gene3D" id="1.10.3720.10">
    <property type="entry name" value="MetI-like"/>
    <property type="match status" value="1"/>
</dbReference>
<dbReference type="InterPro" id="IPR051393">
    <property type="entry name" value="ABC_transporter_permease"/>
</dbReference>
<evidence type="ECO:0000256" key="3">
    <source>
        <dbReference type="ARBA" id="ARBA00022475"/>
    </source>
</evidence>
<organism evidence="10 11">
    <name type="scientific">Kribbella aluminosa</name>
    <dbReference type="NCBI Taxonomy" id="416017"/>
    <lineage>
        <taxon>Bacteria</taxon>
        <taxon>Bacillati</taxon>
        <taxon>Actinomycetota</taxon>
        <taxon>Actinomycetes</taxon>
        <taxon>Propionibacteriales</taxon>
        <taxon>Kribbellaceae</taxon>
        <taxon>Kribbella</taxon>
    </lineage>
</organism>
<gene>
    <name evidence="10" type="ORF">JOF29_003021</name>
</gene>
<feature type="transmembrane region" description="Helical" evidence="7">
    <location>
        <begin position="43"/>
        <end position="66"/>
    </location>
</feature>
<feature type="domain" description="ABC transmembrane type-1" evidence="9">
    <location>
        <begin position="96"/>
        <end position="312"/>
    </location>
</feature>
<dbReference type="CDD" id="cd06261">
    <property type="entry name" value="TM_PBP2"/>
    <property type="match status" value="1"/>
</dbReference>
<accession>A0ABS4UJW5</accession>
<evidence type="ECO:0000313" key="11">
    <source>
        <dbReference type="Proteomes" id="UP000755585"/>
    </source>
</evidence>
<evidence type="ECO:0000256" key="4">
    <source>
        <dbReference type="ARBA" id="ARBA00022692"/>
    </source>
</evidence>
<comment type="similarity">
    <text evidence="7">Belongs to the binding-protein-dependent transport system permease family.</text>
</comment>
<feature type="transmembrane region" description="Helical" evidence="7">
    <location>
        <begin position="184"/>
        <end position="207"/>
    </location>
</feature>
<keyword evidence="3" id="KW-1003">Cell membrane</keyword>
<feature type="transmembrane region" description="Helical" evidence="7">
    <location>
        <begin position="245"/>
        <end position="266"/>
    </location>
</feature>
<feature type="transmembrane region" description="Helical" evidence="7">
    <location>
        <begin position="104"/>
        <end position="127"/>
    </location>
</feature>
<keyword evidence="11" id="KW-1185">Reference proteome</keyword>
<evidence type="ECO:0000256" key="6">
    <source>
        <dbReference type="ARBA" id="ARBA00023136"/>
    </source>
</evidence>
<proteinExistence type="inferred from homology"/>
<name>A0ABS4UJW5_9ACTN</name>
<feature type="compositionally biased region" description="Low complexity" evidence="8">
    <location>
        <begin position="13"/>
        <end position="31"/>
    </location>
</feature>
<evidence type="ECO:0000313" key="10">
    <source>
        <dbReference type="EMBL" id="MBP2351938.1"/>
    </source>
</evidence>
<dbReference type="PANTHER" id="PTHR30193:SF37">
    <property type="entry name" value="INNER MEMBRANE ABC TRANSPORTER PERMEASE PROTEIN YCJO"/>
    <property type="match status" value="1"/>
</dbReference>
<dbReference type="InterPro" id="IPR000515">
    <property type="entry name" value="MetI-like"/>
</dbReference>
<protein>
    <submittedName>
        <fullName evidence="10">Multiple sugar transport system permease protein</fullName>
    </submittedName>
</protein>
<evidence type="ECO:0000259" key="9">
    <source>
        <dbReference type="PROSITE" id="PS50928"/>
    </source>
</evidence>
<reference evidence="10 11" key="1">
    <citation type="submission" date="2021-03" db="EMBL/GenBank/DDBJ databases">
        <title>Sequencing the genomes of 1000 actinobacteria strains.</title>
        <authorList>
            <person name="Klenk H.-P."/>
        </authorList>
    </citation>
    <scope>NUCLEOTIDE SEQUENCE [LARGE SCALE GENOMIC DNA]</scope>
    <source>
        <strain evidence="10 11">DSM 18824</strain>
    </source>
</reference>
<feature type="transmembrane region" description="Helical" evidence="7">
    <location>
        <begin position="292"/>
        <end position="311"/>
    </location>
</feature>
<evidence type="ECO:0000256" key="5">
    <source>
        <dbReference type="ARBA" id="ARBA00022989"/>
    </source>
</evidence>
<keyword evidence="4 7" id="KW-0812">Transmembrane</keyword>
<dbReference type="PROSITE" id="PS50928">
    <property type="entry name" value="ABC_TM1"/>
    <property type="match status" value="1"/>
</dbReference>
<keyword evidence="5 7" id="KW-1133">Transmembrane helix</keyword>
<comment type="caution">
    <text evidence="10">The sequence shown here is derived from an EMBL/GenBank/DDBJ whole genome shotgun (WGS) entry which is preliminary data.</text>
</comment>
<comment type="subcellular location">
    <subcellularLocation>
        <location evidence="1 7">Cell membrane</location>
        <topology evidence="1 7">Multi-pass membrane protein</topology>
    </subcellularLocation>
</comment>
<dbReference type="PANTHER" id="PTHR30193">
    <property type="entry name" value="ABC TRANSPORTER PERMEASE PROTEIN"/>
    <property type="match status" value="1"/>
</dbReference>
<evidence type="ECO:0000256" key="2">
    <source>
        <dbReference type="ARBA" id="ARBA00022448"/>
    </source>
</evidence>
<dbReference type="RefSeq" id="WP_209694769.1">
    <property type="nucleotide sequence ID" value="NZ_BAAAVU010000002.1"/>
</dbReference>
<dbReference type="Proteomes" id="UP000755585">
    <property type="component" value="Unassembled WGS sequence"/>
</dbReference>
<evidence type="ECO:0000256" key="1">
    <source>
        <dbReference type="ARBA" id="ARBA00004651"/>
    </source>
</evidence>